<dbReference type="RefSeq" id="WP_018080269.1">
    <property type="nucleotide sequence ID" value="NZ_AQWM01000001.1"/>
</dbReference>
<keyword evidence="4" id="KW-0479">Metal-binding</keyword>
<keyword evidence="9" id="KW-1185">Reference proteome</keyword>
<proteinExistence type="inferred from homology"/>
<dbReference type="PANTHER" id="PTHR10587:SF133">
    <property type="entry name" value="CHITIN DEACETYLASE 1-RELATED"/>
    <property type="match status" value="1"/>
</dbReference>
<dbReference type="GO" id="GO:0016020">
    <property type="term" value="C:membrane"/>
    <property type="evidence" value="ECO:0007669"/>
    <property type="project" value="TreeGrafter"/>
</dbReference>
<dbReference type="PANTHER" id="PTHR10587">
    <property type="entry name" value="GLYCOSYL TRANSFERASE-RELATED"/>
    <property type="match status" value="1"/>
</dbReference>
<dbReference type="GO" id="GO:0016810">
    <property type="term" value="F:hydrolase activity, acting on carbon-nitrogen (but not peptide) bonds"/>
    <property type="evidence" value="ECO:0007669"/>
    <property type="project" value="InterPro"/>
</dbReference>
<evidence type="ECO:0000256" key="3">
    <source>
        <dbReference type="ARBA" id="ARBA00020071"/>
    </source>
</evidence>
<dbReference type="GO" id="GO:0005975">
    <property type="term" value="P:carbohydrate metabolic process"/>
    <property type="evidence" value="ECO:0007669"/>
    <property type="project" value="InterPro"/>
</dbReference>
<evidence type="ECO:0000313" key="9">
    <source>
        <dbReference type="Proteomes" id="UP000017837"/>
    </source>
</evidence>
<accession>V4PGZ8</accession>
<dbReference type="PROSITE" id="PS51677">
    <property type="entry name" value="NODB"/>
    <property type="match status" value="1"/>
</dbReference>
<dbReference type="InterPro" id="IPR050248">
    <property type="entry name" value="Polysacc_deacetylase_ArnD"/>
</dbReference>
<evidence type="ECO:0000256" key="4">
    <source>
        <dbReference type="ARBA" id="ARBA00022723"/>
    </source>
</evidence>
<reference evidence="8 9" key="1">
    <citation type="journal article" date="2014" name="Nature">
        <title>Sequential evolution of bacterial morphology by co-option of a developmental regulator.</title>
        <authorList>
            <person name="Jiang C."/>
            <person name="Brown P.J."/>
            <person name="Ducret A."/>
            <person name="Brun Y.V."/>
        </authorList>
    </citation>
    <scope>NUCLEOTIDE SEQUENCE [LARGE SCALE GENOMIC DNA]</scope>
    <source>
        <strain evidence="8 9">DSM 16100</strain>
    </source>
</reference>
<dbReference type="STRING" id="1121022.GCA_000376105_00599"/>
<evidence type="ECO:0000256" key="2">
    <source>
        <dbReference type="ARBA" id="ARBA00010973"/>
    </source>
</evidence>
<comment type="caution">
    <text evidence="8">The sequence shown here is derived from an EMBL/GenBank/DDBJ whole genome shotgun (WGS) entry which is preliminary data.</text>
</comment>
<dbReference type="SUPFAM" id="SSF88713">
    <property type="entry name" value="Glycoside hydrolase/deacetylase"/>
    <property type="match status" value="1"/>
</dbReference>
<dbReference type="EMBL" id="AWGB01000009">
    <property type="protein sequence ID" value="ESQ93197.1"/>
    <property type="molecule type" value="Genomic_DNA"/>
</dbReference>
<dbReference type="Pfam" id="PF01522">
    <property type="entry name" value="Polysacc_deac_1"/>
    <property type="match status" value="1"/>
</dbReference>
<gene>
    <name evidence="8" type="ORF">ABENE_06505</name>
</gene>
<evidence type="ECO:0000256" key="5">
    <source>
        <dbReference type="ARBA" id="ARBA00022801"/>
    </source>
</evidence>
<evidence type="ECO:0000256" key="1">
    <source>
        <dbReference type="ARBA" id="ARBA00003236"/>
    </source>
</evidence>
<dbReference type="eggNOG" id="COG0726">
    <property type="taxonomic scope" value="Bacteria"/>
</dbReference>
<feature type="domain" description="NodB homology" evidence="7">
    <location>
        <begin position="32"/>
        <end position="253"/>
    </location>
</feature>
<dbReference type="InterPro" id="IPR011330">
    <property type="entry name" value="Glyco_hydro/deAcase_b/a-brl"/>
</dbReference>
<dbReference type="GO" id="GO:0046872">
    <property type="term" value="F:metal ion binding"/>
    <property type="evidence" value="ECO:0007669"/>
    <property type="project" value="UniProtKB-KW"/>
</dbReference>
<comment type="similarity">
    <text evidence="2">Belongs to the polysaccharide deacetylase family.</text>
</comment>
<organism evidence="8 9">
    <name type="scientific">Asticcacaulis benevestitus DSM 16100 = ATCC BAA-896</name>
    <dbReference type="NCBI Taxonomy" id="1121022"/>
    <lineage>
        <taxon>Bacteria</taxon>
        <taxon>Pseudomonadati</taxon>
        <taxon>Pseudomonadota</taxon>
        <taxon>Alphaproteobacteria</taxon>
        <taxon>Caulobacterales</taxon>
        <taxon>Caulobacteraceae</taxon>
        <taxon>Asticcacaulis</taxon>
    </lineage>
</organism>
<evidence type="ECO:0000256" key="6">
    <source>
        <dbReference type="ARBA" id="ARBA00032976"/>
    </source>
</evidence>
<protein>
    <recommendedName>
        <fullName evidence="3">Chitooligosaccharide deacetylase</fullName>
    </recommendedName>
    <alternativeName>
        <fullName evidence="6">Nodulation protein B</fullName>
    </alternativeName>
</protein>
<dbReference type="InterPro" id="IPR002509">
    <property type="entry name" value="NODB_dom"/>
</dbReference>
<name>V4PGZ8_9CAUL</name>
<dbReference type="PATRIC" id="fig|1121022.4.peg.1297"/>
<evidence type="ECO:0000259" key="7">
    <source>
        <dbReference type="PROSITE" id="PS51677"/>
    </source>
</evidence>
<sequence>MLPYVNRRTVLGVLGGGLAMASSPTNAKANAPGIAITIDDFNLADTARLSGLQRDEAIRQALRRQKLKAAGFVAGKYIDADKSPQVLSAWSAEGHCLGNHSFSHSYFSGRDPDGEMADILKCESLLAPYAGFQKLFRFPFLAEGKTAEGRDRMRVLLRAHGYRNAPVTIDTSDWYIDQRLAARLKLAPDSDIAPYRAYWLDHIWERATYYDGLAQRVLGRSIDHTLLLHHRLTTALFLEDGLRMFREKGWRLVDASTALASADLQTEYDTLPAGQSLLWAAAKAGGRFDSELRYPGEDSIYETARMDALGL</sequence>
<evidence type="ECO:0000313" key="8">
    <source>
        <dbReference type="EMBL" id="ESQ93197.1"/>
    </source>
</evidence>
<dbReference type="Gene3D" id="3.20.20.370">
    <property type="entry name" value="Glycoside hydrolase/deacetylase"/>
    <property type="match status" value="1"/>
</dbReference>
<comment type="function">
    <text evidence="1">Is involved in generating a small heat-stable compound (Nod), an acylated oligomer of N-acetylglucosamine, that stimulates mitosis in various plant protoplasts.</text>
</comment>
<dbReference type="Proteomes" id="UP000017837">
    <property type="component" value="Unassembled WGS sequence"/>
</dbReference>
<dbReference type="AlphaFoldDB" id="V4PGZ8"/>
<keyword evidence="5" id="KW-0378">Hydrolase</keyword>